<dbReference type="EMBL" id="JARBJD010000038">
    <property type="protein sequence ID" value="KAK2958410.1"/>
    <property type="molecule type" value="Genomic_DNA"/>
</dbReference>
<organism evidence="3 4">
    <name type="scientific">Blattamonas nauphoetae</name>
    <dbReference type="NCBI Taxonomy" id="2049346"/>
    <lineage>
        <taxon>Eukaryota</taxon>
        <taxon>Metamonada</taxon>
        <taxon>Preaxostyla</taxon>
        <taxon>Oxymonadida</taxon>
        <taxon>Blattamonas</taxon>
    </lineage>
</organism>
<feature type="compositionally biased region" description="Basic and acidic residues" evidence="1">
    <location>
        <begin position="172"/>
        <end position="193"/>
    </location>
</feature>
<feature type="chain" id="PRO_5046818601" evidence="2">
    <location>
        <begin position="22"/>
        <end position="509"/>
    </location>
</feature>
<evidence type="ECO:0000313" key="4">
    <source>
        <dbReference type="Proteomes" id="UP001281761"/>
    </source>
</evidence>
<keyword evidence="4" id="KW-1185">Reference proteome</keyword>
<reference evidence="3 4" key="1">
    <citation type="journal article" date="2022" name="bioRxiv">
        <title>Genomics of Preaxostyla Flagellates Illuminates Evolutionary Transitions and the Path Towards Mitochondrial Loss.</title>
        <authorList>
            <person name="Novak L.V.F."/>
            <person name="Treitli S.C."/>
            <person name="Pyrih J."/>
            <person name="Halakuc P."/>
            <person name="Pipaliya S.V."/>
            <person name="Vacek V."/>
            <person name="Brzon O."/>
            <person name="Soukal P."/>
            <person name="Eme L."/>
            <person name="Dacks J.B."/>
            <person name="Karnkowska A."/>
            <person name="Elias M."/>
            <person name="Hampl V."/>
        </authorList>
    </citation>
    <scope>NUCLEOTIDE SEQUENCE [LARGE SCALE GENOMIC DNA]</scope>
    <source>
        <strain evidence="3">NAU3</strain>
        <tissue evidence="3">Gut</tissue>
    </source>
</reference>
<sequence length="509" mass="58269">MLSIKPLTLASILLELTSLKSDPTAAVYSRSWMEIPFLLRDHENQPEQELKQLLNIMESILKLVCDAEIPVPNKRFLRADLEPITSPDESTSLSRSAQQVILLLNQTTDGFVMVVETKEFERMEELLSKAGLGDWRKEWKKKEKEEIRTREKSRTQHDQSRKVLQQQKKQHKQEENTKERRVTSFDEGPESHRTSSISSSRNLSTIKTLLVSSNRHTINKCLFLKMAKQMRPDLVKDTRLPLLYSDDVMSYPLHHHVKALENRNKHEQPPGKDNDVQNPLVDSGRVVVAFPDQQKDFSPFLSQNEHSTKADSLSNREGFANQQQQHINPQFPQQSSGAIVTQNSQFAVRSRHCTTTIITIKIAVPLQSVRSPNGLRGKNRAGHVEQSLLFVDIIHTVIGSLPTLLKPLVDAILIQKKSGQSMEEKLKDKKREKKKKVRKGAENECVARFWLNIQPIDEYDIFHNHLQFSLHHSIKSFLTTSSSHHLALFSHDAFSLLSITSLRIHCSYG</sequence>
<accession>A0ABQ9Y3V0</accession>
<feature type="region of interest" description="Disordered" evidence="1">
    <location>
        <begin position="144"/>
        <end position="202"/>
    </location>
</feature>
<name>A0ABQ9Y3V0_9EUKA</name>
<feature type="signal peptide" evidence="2">
    <location>
        <begin position="1"/>
        <end position="21"/>
    </location>
</feature>
<feature type="compositionally biased region" description="Basic and acidic residues" evidence="1">
    <location>
        <begin position="144"/>
        <end position="161"/>
    </location>
</feature>
<comment type="caution">
    <text evidence="3">The sequence shown here is derived from an EMBL/GenBank/DDBJ whole genome shotgun (WGS) entry which is preliminary data.</text>
</comment>
<evidence type="ECO:0000256" key="2">
    <source>
        <dbReference type="SAM" id="SignalP"/>
    </source>
</evidence>
<dbReference type="Proteomes" id="UP001281761">
    <property type="component" value="Unassembled WGS sequence"/>
</dbReference>
<keyword evidence="2" id="KW-0732">Signal</keyword>
<evidence type="ECO:0000256" key="1">
    <source>
        <dbReference type="SAM" id="MobiDB-lite"/>
    </source>
</evidence>
<proteinExistence type="predicted"/>
<evidence type="ECO:0000313" key="3">
    <source>
        <dbReference type="EMBL" id="KAK2958410.1"/>
    </source>
</evidence>
<gene>
    <name evidence="3" type="ORF">BLNAU_6680</name>
</gene>
<protein>
    <submittedName>
        <fullName evidence="3">Uncharacterized protein</fullName>
    </submittedName>
</protein>